<gene>
    <name evidence="3" type="ORF">AUP43_01915</name>
</gene>
<keyword evidence="2" id="KW-1133">Transmembrane helix</keyword>
<feature type="compositionally biased region" description="Low complexity" evidence="1">
    <location>
        <begin position="139"/>
        <end position="152"/>
    </location>
</feature>
<organism evidence="3 4">
    <name type="scientific">Oceanibaculum pacificum</name>
    <dbReference type="NCBI Taxonomy" id="580166"/>
    <lineage>
        <taxon>Bacteria</taxon>
        <taxon>Pseudomonadati</taxon>
        <taxon>Pseudomonadota</taxon>
        <taxon>Alphaproteobacteria</taxon>
        <taxon>Rhodospirillales</taxon>
        <taxon>Oceanibaculaceae</taxon>
        <taxon>Oceanibaculum</taxon>
    </lineage>
</organism>
<feature type="transmembrane region" description="Helical" evidence="2">
    <location>
        <begin position="56"/>
        <end position="82"/>
    </location>
</feature>
<dbReference type="STRING" id="580166.AUP43_01915"/>
<dbReference type="RefSeq" id="WP_067555802.1">
    <property type="nucleotide sequence ID" value="NZ_LPXN01000105.1"/>
</dbReference>
<dbReference type="Gene3D" id="3.20.20.370">
    <property type="entry name" value="Glycoside hydrolase/deacetylase"/>
    <property type="match status" value="1"/>
</dbReference>
<dbReference type="PANTHER" id="PTHR30105:SF2">
    <property type="entry name" value="DIVERGENT POLYSACCHARIDE DEACETYLASE SUPERFAMILY"/>
    <property type="match status" value="1"/>
</dbReference>
<evidence type="ECO:0000256" key="1">
    <source>
        <dbReference type="SAM" id="MobiDB-lite"/>
    </source>
</evidence>
<keyword evidence="2" id="KW-0472">Membrane</keyword>
<feature type="compositionally biased region" description="Pro residues" evidence="1">
    <location>
        <begin position="114"/>
        <end position="138"/>
    </location>
</feature>
<dbReference type="InterPro" id="IPR011330">
    <property type="entry name" value="Glyco_hydro/deAcase_b/a-brl"/>
</dbReference>
<dbReference type="GO" id="GO:0005975">
    <property type="term" value="P:carbohydrate metabolic process"/>
    <property type="evidence" value="ECO:0007669"/>
    <property type="project" value="InterPro"/>
</dbReference>
<dbReference type="AlphaFoldDB" id="A0A154W487"/>
<protein>
    <recommendedName>
        <fullName evidence="5">Divergent polysaccharide deacetylase</fullName>
    </recommendedName>
</protein>
<feature type="region of interest" description="Disordered" evidence="1">
    <location>
        <begin position="107"/>
        <end position="172"/>
    </location>
</feature>
<dbReference type="CDD" id="cd10936">
    <property type="entry name" value="CE4_DAC2"/>
    <property type="match status" value="1"/>
</dbReference>
<sequence length="441" mass="45877">MKFPSFKGRRAKGAADGGFDDDPPPFEEQEDEPEAVREPLGAPVATADRKGGIGGVLLGPLGQGLVLLLLIGGLGALGFWLASNGAATASKRALLTPRATFSFLPPAQQQQQAAPPPAATPAPAEPQTASPPPAPAAPAPQAATPQAPSQAPSQPPQAAPAPAPAPTPAPRRQVALAHDPALVENTPYGLLPKIGAEGQQPWRAYAHAFPAAEQRPRIALIINGLGLSGAATEAAIQDLPAPVTLAFTPYAGRLGEWISMARAAGHEVLLSMPMEPTGFPQSDPGPHTLLTSLSPVENLDRMEWAMGRFTGYVGVVDFLGSRFTTDERALLPVLKAVKERGLMFVDSKSSSSSLAAQIAGSIDLPHAVNTRFIDNEASRGYIDKSLEELERVARRGGSAVGIGYAYPVTLERVKAWAATLPGKGLVLAPITATTTRQAPRG</sequence>
<evidence type="ECO:0008006" key="5">
    <source>
        <dbReference type="Google" id="ProtNLM"/>
    </source>
</evidence>
<evidence type="ECO:0000256" key="2">
    <source>
        <dbReference type="SAM" id="Phobius"/>
    </source>
</evidence>
<dbReference type="Proteomes" id="UP000076400">
    <property type="component" value="Unassembled WGS sequence"/>
</dbReference>
<dbReference type="Pfam" id="PF04748">
    <property type="entry name" value="Polysacc_deac_2"/>
    <property type="match status" value="1"/>
</dbReference>
<dbReference type="OrthoDB" id="9784811at2"/>
<feature type="region of interest" description="Disordered" evidence="1">
    <location>
        <begin position="1"/>
        <end position="39"/>
    </location>
</feature>
<comment type="caution">
    <text evidence="3">The sequence shown here is derived from an EMBL/GenBank/DDBJ whole genome shotgun (WGS) entry which is preliminary data.</text>
</comment>
<accession>A0A154W487</accession>
<feature type="compositionally biased region" description="Acidic residues" evidence="1">
    <location>
        <begin position="18"/>
        <end position="33"/>
    </location>
</feature>
<evidence type="ECO:0000313" key="3">
    <source>
        <dbReference type="EMBL" id="KZD08375.1"/>
    </source>
</evidence>
<reference evidence="3 4" key="1">
    <citation type="submission" date="2015-12" db="EMBL/GenBank/DDBJ databases">
        <title>Genome sequence of Oceanibaculum pacificum MCCC 1A02656.</title>
        <authorList>
            <person name="Lu L."/>
            <person name="Lai Q."/>
            <person name="Shao Z."/>
            <person name="Qian P."/>
        </authorList>
    </citation>
    <scope>NUCLEOTIDE SEQUENCE [LARGE SCALE GENOMIC DNA]</scope>
    <source>
        <strain evidence="3 4">MCCC 1A02656</strain>
    </source>
</reference>
<name>A0A154W487_9PROT</name>
<dbReference type="PANTHER" id="PTHR30105">
    <property type="entry name" value="UNCHARACTERIZED YIBQ-RELATED"/>
    <property type="match status" value="1"/>
</dbReference>
<dbReference type="EMBL" id="LPXN01000105">
    <property type="protein sequence ID" value="KZD08375.1"/>
    <property type="molecule type" value="Genomic_DNA"/>
</dbReference>
<dbReference type="SUPFAM" id="SSF88713">
    <property type="entry name" value="Glycoside hydrolase/deacetylase"/>
    <property type="match status" value="1"/>
</dbReference>
<keyword evidence="4" id="KW-1185">Reference proteome</keyword>
<proteinExistence type="predicted"/>
<keyword evidence="2" id="KW-0812">Transmembrane</keyword>
<feature type="compositionally biased region" description="Pro residues" evidence="1">
    <location>
        <begin position="153"/>
        <end position="169"/>
    </location>
</feature>
<evidence type="ECO:0000313" key="4">
    <source>
        <dbReference type="Proteomes" id="UP000076400"/>
    </source>
</evidence>
<dbReference type="InterPro" id="IPR006837">
    <property type="entry name" value="Divergent_DAC"/>
</dbReference>